<accession>A0A0G4HYA2</accession>
<evidence type="ECO:0000256" key="1">
    <source>
        <dbReference type="SAM" id="MobiDB-lite"/>
    </source>
</evidence>
<organism evidence="2">
    <name type="scientific">Chromera velia CCMP2878</name>
    <dbReference type="NCBI Taxonomy" id="1169474"/>
    <lineage>
        <taxon>Eukaryota</taxon>
        <taxon>Sar</taxon>
        <taxon>Alveolata</taxon>
        <taxon>Colpodellida</taxon>
        <taxon>Chromeraceae</taxon>
        <taxon>Chromera</taxon>
    </lineage>
</organism>
<feature type="region of interest" description="Disordered" evidence="1">
    <location>
        <begin position="1"/>
        <end position="22"/>
    </location>
</feature>
<dbReference type="AlphaFoldDB" id="A0A0G4HYA2"/>
<evidence type="ECO:0000313" key="2">
    <source>
        <dbReference type="EMBL" id="CEM49501.1"/>
    </source>
</evidence>
<dbReference type="EMBL" id="CDMZ01004355">
    <property type="protein sequence ID" value="CEM49501.1"/>
    <property type="molecule type" value="Genomic_DNA"/>
</dbReference>
<dbReference type="VEuPathDB" id="CryptoDB:Cvel_9441"/>
<protein>
    <submittedName>
        <fullName evidence="2">Uncharacterized protein</fullName>
    </submittedName>
</protein>
<dbReference type="PhylomeDB" id="A0A0G4HYA2"/>
<sequence length="781" mass="86643">MKRLCADGSVDGPAEGPQQDSSQVLPVSLTWDVPPLPLVQQVLDHAVAGGLFVSLLCSRQSVVFLSVSRSFRDRMRDLRHISPRVTRVKEEIVSPLNLDLVLWLLSLPTPPNAESVLSAMAKVTTSTEVFDHLAGRVPSCSVGVLEHREDFSRMEWTVEEMRNLSNLMAICGGAVSAGNAVLFRWAVDRFIEGARVRIHSGVVDGFRTFGRPTYTGVWEKWATEAMRLGHWEVLAAVQGVLWGSRRRLLQWAMWEGFGSPVPDLSNMSEEDLSHAVNERTKRDGSPLLECPRLSSLASIDFGHAPPPAVLSALSEHPFQELSAAGLSFSVAKNRESDFIREGPGHVLWLIGLTGETEGFENAPPFPFPSVAQINLVMTTAAEAAPENEANTEPGQDAAFLSLSQSRLLQHAAGLVTAVMEAASCGGHSALVRDLYRKALSEWPHPESLSIFQKAIAQMGEGVLTNAAIREDFDLLNWLADDVDIPFEWTFWSYSDAFEHTPSSARVALYDWIKSRGLAEKLDVRHSHLTFFSQGPGRPLQPNEVARESEVSAAREGDVATLCVLESEKGVRFIDWQLCNAAARSKKWDVLRFLRLRENGSDTPPSCRWGYPDAPSLELRAFEILVMQKAHESTNPMQPDLPQVPPSLQEPLQAFIREAISHYKEVSFGDFGQPASCLCPLFWLPNRTCSGNVRVFIWLFEQADGEGKRQIKDYVRERADYFVRRVLEYAWGARVPGGFDQAMYSLPMTELCEKGLGGLQQKAATARDALECFCTWVEAEGL</sequence>
<proteinExistence type="predicted"/>
<gene>
    <name evidence="2" type="ORF">Cvel_9441</name>
</gene>
<name>A0A0G4HYA2_9ALVE</name>
<reference evidence="2" key="1">
    <citation type="submission" date="2014-11" db="EMBL/GenBank/DDBJ databases">
        <authorList>
            <person name="Otto D Thomas"/>
            <person name="Naeem Raeece"/>
        </authorList>
    </citation>
    <scope>NUCLEOTIDE SEQUENCE</scope>
</reference>